<dbReference type="EMBL" id="JBHSGU010000002">
    <property type="protein sequence ID" value="MFC4699025.1"/>
    <property type="molecule type" value="Genomic_DNA"/>
</dbReference>
<evidence type="ECO:0000259" key="1">
    <source>
        <dbReference type="SMART" id="SM00481"/>
    </source>
</evidence>
<evidence type="ECO:0000313" key="3">
    <source>
        <dbReference type="Proteomes" id="UP001595897"/>
    </source>
</evidence>
<comment type="caution">
    <text evidence="2">The sequence shown here is derived from an EMBL/GenBank/DDBJ whole genome shotgun (WGS) entry which is preliminary data.</text>
</comment>
<dbReference type="PANTHER" id="PTHR42924">
    <property type="entry name" value="EXONUCLEASE"/>
    <property type="match status" value="1"/>
</dbReference>
<organism evidence="2 3">
    <name type="scientific">Glaciecola siphonariae</name>
    <dbReference type="NCBI Taxonomy" id="521012"/>
    <lineage>
        <taxon>Bacteria</taxon>
        <taxon>Pseudomonadati</taxon>
        <taxon>Pseudomonadota</taxon>
        <taxon>Gammaproteobacteria</taxon>
        <taxon>Alteromonadales</taxon>
        <taxon>Alteromonadaceae</taxon>
        <taxon>Glaciecola</taxon>
    </lineage>
</organism>
<keyword evidence="3" id="KW-1185">Reference proteome</keyword>
<accession>A0ABV9LTT7</accession>
<dbReference type="SUPFAM" id="SSF89550">
    <property type="entry name" value="PHP domain-like"/>
    <property type="match status" value="1"/>
</dbReference>
<protein>
    <submittedName>
        <fullName evidence="2">PHP domain-containing protein</fullName>
    </submittedName>
</protein>
<evidence type="ECO:0000313" key="2">
    <source>
        <dbReference type="EMBL" id="MFC4699025.1"/>
    </source>
</evidence>
<dbReference type="Pfam" id="PF02811">
    <property type="entry name" value="PHP"/>
    <property type="match status" value="1"/>
</dbReference>
<dbReference type="CDD" id="cd07438">
    <property type="entry name" value="PHP_HisPPase_AMP"/>
    <property type="match status" value="1"/>
</dbReference>
<proteinExistence type="predicted"/>
<dbReference type="Gene3D" id="1.10.150.650">
    <property type="match status" value="1"/>
</dbReference>
<sequence>MKIDLHSHTNYSDGALRPEELVMRAQQMQLDVLAITDHDTLGGLQEARDYAKVNVPKLNIISGVEISTSWHGFEIHVLGLNVDEHCPKLLSALETQQAKREQRSIQILEKLQKAGVDINIEDVRRLTTGVVSRGHFAQVLVRKGVCSHPQQAFTQYLGKGKKAYVSPGWTDIQSAVSWIKDAKGQAVLAHPYHYDMTTKWLRRLLLEFKAAGGEGLEVQHPNLAKAKHDLMVSLANEYALLGSAGSDFHAPSRWTELGKRLHLPDTIKPVWHNWDMLHADAK</sequence>
<dbReference type="InterPro" id="IPR016195">
    <property type="entry name" value="Pol/histidinol_Pase-like"/>
</dbReference>
<dbReference type="RefSeq" id="WP_382405734.1">
    <property type="nucleotide sequence ID" value="NZ_JBHSGU010000002.1"/>
</dbReference>
<reference evidence="3" key="1">
    <citation type="journal article" date="2019" name="Int. J. Syst. Evol. Microbiol.">
        <title>The Global Catalogue of Microorganisms (GCM) 10K type strain sequencing project: providing services to taxonomists for standard genome sequencing and annotation.</title>
        <authorList>
            <consortium name="The Broad Institute Genomics Platform"/>
            <consortium name="The Broad Institute Genome Sequencing Center for Infectious Disease"/>
            <person name="Wu L."/>
            <person name="Ma J."/>
        </authorList>
    </citation>
    <scope>NUCLEOTIDE SEQUENCE [LARGE SCALE GENOMIC DNA]</scope>
    <source>
        <strain evidence="3">KACC 12507</strain>
    </source>
</reference>
<dbReference type="InterPro" id="IPR052018">
    <property type="entry name" value="PHP_domain"/>
</dbReference>
<dbReference type="Gene3D" id="3.20.20.140">
    <property type="entry name" value="Metal-dependent hydrolases"/>
    <property type="match status" value="1"/>
</dbReference>
<dbReference type="PANTHER" id="PTHR42924:SF3">
    <property type="entry name" value="POLYMERASE_HISTIDINOL PHOSPHATASE N-TERMINAL DOMAIN-CONTAINING PROTEIN"/>
    <property type="match status" value="1"/>
</dbReference>
<gene>
    <name evidence="2" type="ORF">ACFO4O_02505</name>
</gene>
<name>A0ABV9LTT7_9ALTE</name>
<dbReference type="InterPro" id="IPR003141">
    <property type="entry name" value="Pol/His_phosphatase_N"/>
</dbReference>
<feature type="domain" description="Polymerase/histidinol phosphatase N-terminal" evidence="1">
    <location>
        <begin position="3"/>
        <end position="70"/>
    </location>
</feature>
<dbReference type="InterPro" id="IPR004013">
    <property type="entry name" value="PHP_dom"/>
</dbReference>
<dbReference type="SMART" id="SM00481">
    <property type="entry name" value="POLIIIAc"/>
    <property type="match status" value="1"/>
</dbReference>
<dbReference type="Proteomes" id="UP001595897">
    <property type="component" value="Unassembled WGS sequence"/>
</dbReference>